<dbReference type="EMBL" id="KZ303495">
    <property type="protein sequence ID" value="PIA17361.1"/>
    <property type="molecule type" value="Genomic_DNA"/>
</dbReference>
<protein>
    <recommendedName>
        <fullName evidence="4">Zn(2)-C6 fungal-type domain-containing protein</fullName>
    </recommendedName>
</protein>
<dbReference type="AlphaFoldDB" id="A0A2G5BED7"/>
<dbReference type="SUPFAM" id="SSF57701">
    <property type="entry name" value="Zn2/Cys6 DNA-binding domain"/>
    <property type="match status" value="1"/>
</dbReference>
<dbReference type="OrthoDB" id="3364175at2759"/>
<evidence type="ECO:0000256" key="1">
    <source>
        <dbReference type="SAM" id="MobiDB-lite"/>
    </source>
</evidence>
<evidence type="ECO:0000313" key="3">
    <source>
        <dbReference type="Proteomes" id="UP000242474"/>
    </source>
</evidence>
<organism evidence="2 3">
    <name type="scientific">Coemansia reversa (strain ATCC 12441 / NRRL 1564)</name>
    <dbReference type="NCBI Taxonomy" id="763665"/>
    <lineage>
        <taxon>Eukaryota</taxon>
        <taxon>Fungi</taxon>
        <taxon>Fungi incertae sedis</taxon>
        <taxon>Zoopagomycota</taxon>
        <taxon>Kickxellomycotina</taxon>
        <taxon>Kickxellomycetes</taxon>
        <taxon>Kickxellales</taxon>
        <taxon>Kickxellaceae</taxon>
        <taxon>Coemansia</taxon>
    </lineage>
</organism>
<dbReference type="InterPro" id="IPR036864">
    <property type="entry name" value="Zn2-C6_fun-type_DNA-bd_sf"/>
</dbReference>
<dbReference type="Proteomes" id="UP000242474">
    <property type="component" value="Unassembled WGS sequence"/>
</dbReference>
<proteinExistence type="predicted"/>
<reference evidence="2 3" key="1">
    <citation type="journal article" date="2015" name="Genome Biol. Evol.">
        <title>Phylogenomic analyses indicate that early fungi evolved digesting cell walls of algal ancestors of land plants.</title>
        <authorList>
            <person name="Chang Y."/>
            <person name="Wang S."/>
            <person name="Sekimoto S."/>
            <person name="Aerts A.L."/>
            <person name="Choi C."/>
            <person name="Clum A."/>
            <person name="LaButti K.M."/>
            <person name="Lindquist E.A."/>
            <person name="Yee Ngan C."/>
            <person name="Ohm R.A."/>
            <person name="Salamov A.A."/>
            <person name="Grigoriev I.V."/>
            <person name="Spatafora J.W."/>
            <person name="Berbee M.L."/>
        </authorList>
    </citation>
    <scope>NUCLEOTIDE SEQUENCE [LARGE SCALE GENOMIC DNA]</scope>
    <source>
        <strain evidence="2 3">NRRL 1564</strain>
    </source>
</reference>
<feature type="region of interest" description="Disordered" evidence="1">
    <location>
        <begin position="1"/>
        <end position="26"/>
    </location>
</feature>
<dbReference type="GO" id="GO:0008270">
    <property type="term" value="F:zinc ion binding"/>
    <property type="evidence" value="ECO:0007669"/>
    <property type="project" value="InterPro"/>
</dbReference>
<keyword evidence="3" id="KW-1185">Reference proteome</keyword>
<sequence length="213" mass="23364">MPKAAKGISEETVAGSPKKPGTERRPKQRRLKLDCLRCRLLGINCTGTPPCCDVCPAAGVDCLYFPETNNDVLFDAFPQRVRQQLARSIQRRPPADTWENVSASAEFLGKCIDDSLRTPECIDDFVENPARLRPAPELNRRVLGGQLVAALEEFPEQEGDRAPLPSSELLSCISNTFARAGAAGVHEPHSEHMGGGSLLAYGVLLQEYCRYLI</sequence>
<name>A0A2G5BED7_COERN</name>
<evidence type="ECO:0000313" key="2">
    <source>
        <dbReference type="EMBL" id="PIA17361.1"/>
    </source>
</evidence>
<dbReference type="GO" id="GO:0000981">
    <property type="term" value="F:DNA-binding transcription factor activity, RNA polymerase II-specific"/>
    <property type="evidence" value="ECO:0007669"/>
    <property type="project" value="InterPro"/>
</dbReference>
<accession>A0A2G5BED7</accession>
<gene>
    <name evidence="2" type="ORF">COEREDRAFT_86349</name>
</gene>
<evidence type="ECO:0008006" key="4">
    <source>
        <dbReference type="Google" id="ProtNLM"/>
    </source>
</evidence>